<evidence type="ECO:0000256" key="5">
    <source>
        <dbReference type="ARBA" id="ARBA00022989"/>
    </source>
</evidence>
<dbReference type="InterPro" id="IPR051447">
    <property type="entry name" value="Lipoprotein-release_system"/>
</dbReference>
<evidence type="ECO:0000256" key="6">
    <source>
        <dbReference type="ARBA" id="ARBA00023136"/>
    </source>
</evidence>
<accession>A0A1V9G7P5</accession>
<evidence type="ECO:0000313" key="11">
    <source>
        <dbReference type="Proteomes" id="UP000192796"/>
    </source>
</evidence>
<dbReference type="InterPro" id="IPR003838">
    <property type="entry name" value="ABC3_permease_C"/>
</dbReference>
<keyword evidence="3" id="KW-1003">Cell membrane</keyword>
<evidence type="ECO:0000256" key="7">
    <source>
        <dbReference type="SAM" id="Phobius"/>
    </source>
</evidence>
<dbReference type="Proteomes" id="UP000192796">
    <property type="component" value="Unassembled WGS sequence"/>
</dbReference>
<dbReference type="Pfam" id="PF12704">
    <property type="entry name" value="MacB_PCD"/>
    <property type="match status" value="1"/>
</dbReference>
<keyword evidence="5 7" id="KW-1133">Transmembrane helix</keyword>
<evidence type="ECO:0000256" key="4">
    <source>
        <dbReference type="ARBA" id="ARBA00022692"/>
    </source>
</evidence>
<proteinExistence type="inferred from homology"/>
<name>A0A1V9G7P5_9BACT</name>
<dbReference type="AlphaFoldDB" id="A0A1V9G7P5"/>
<dbReference type="GO" id="GO:0044874">
    <property type="term" value="P:lipoprotein localization to outer membrane"/>
    <property type="evidence" value="ECO:0007669"/>
    <property type="project" value="TreeGrafter"/>
</dbReference>
<feature type="transmembrane region" description="Helical" evidence="7">
    <location>
        <begin position="308"/>
        <end position="338"/>
    </location>
</feature>
<comment type="subcellular location">
    <subcellularLocation>
        <location evidence="1">Cell membrane</location>
        <topology evidence="1">Multi-pass membrane protein</topology>
    </subcellularLocation>
</comment>
<evidence type="ECO:0000256" key="1">
    <source>
        <dbReference type="ARBA" id="ARBA00004651"/>
    </source>
</evidence>
<comment type="caution">
    <text evidence="10">The sequence shown here is derived from an EMBL/GenBank/DDBJ whole genome shotgun (WGS) entry which is preliminary data.</text>
</comment>
<feature type="transmembrane region" description="Helical" evidence="7">
    <location>
        <begin position="371"/>
        <end position="394"/>
    </location>
</feature>
<dbReference type="PANTHER" id="PTHR30489:SF0">
    <property type="entry name" value="LIPOPROTEIN-RELEASING SYSTEM TRANSMEMBRANE PROTEIN LOLE"/>
    <property type="match status" value="1"/>
</dbReference>
<evidence type="ECO:0000313" key="10">
    <source>
        <dbReference type="EMBL" id="OQP66564.1"/>
    </source>
</evidence>
<dbReference type="GO" id="GO:0098797">
    <property type="term" value="C:plasma membrane protein complex"/>
    <property type="evidence" value="ECO:0007669"/>
    <property type="project" value="TreeGrafter"/>
</dbReference>
<evidence type="ECO:0000259" key="9">
    <source>
        <dbReference type="Pfam" id="PF12704"/>
    </source>
</evidence>
<keyword evidence="11" id="KW-1185">Reference proteome</keyword>
<sequence>MILLMAWRNIWRNKARSIVIMLSVAIGLFAGIGVLALYKGMMKSRIRAVIDSEAGHLQIHHPDFKKDNHPAFILPDANALLKKVQSFPAVKMAVPRTLAQGMLVTTTGSAGVQINGVVPALEYSASQLKRKIIAGEGFHEGKKNEIVIGKKLADKMKLKLGAKLVLTFTDTADNLVSSAFRVAGIYQSGNAPFDELNVYVSLTTLNEWLLTGNSFHQIAVILKNDDDLQVMQDQLKKTYPSLLVQSWKDLSPETELMVKTVDEYSYIIMIIILVALAFGILNTMLMSILERTKEIGMMVALGTAKAKVFLLVLMETVFLTIAGTPIGFLAAYIVIGYYQKHGLDLSGMGKDMMASFGFETTIYPSFPSEKLVMILAMVICTALLSCLLPALKALRLQPVEALRR</sequence>
<feature type="transmembrane region" description="Helical" evidence="7">
    <location>
        <begin position="264"/>
        <end position="288"/>
    </location>
</feature>
<dbReference type="STRING" id="1703345.A3860_13875"/>
<dbReference type="EMBL" id="LVYD01000002">
    <property type="protein sequence ID" value="OQP66564.1"/>
    <property type="molecule type" value="Genomic_DNA"/>
</dbReference>
<gene>
    <name evidence="10" type="ORF">A3860_13875</name>
</gene>
<protein>
    <submittedName>
        <fullName evidence="10">ABC transporter permease</fullName>
    </submittedName>
</protein>
<feature type="domain" description="MacB-like periplasmic core" evidence="9">
    <location>
        <begin position="17"/>
        <end position="237"/>
    </location>
</feature>
<reference evidence="10 11" key="1">
    <citation type="submission" date="2016-03" db="EMBL/GenBank/DDBJ databases">
        <title>Niastella vici sp. nov., isolated from farmland soil.</title>
        <authorList>
            <person name="Chen L."/>
            <person name="Wang D."/>
            <person name="Yang S."/>
            <person name="Wang G."/>
        </authorList>
    </citation>
    <scope>NUCLEOTIDE SEQUENCE [LARGE SCALE GENOMIC DNA]</scope>
    <source>
        <strain evidence="10 11">DJ57</strain>
    </source>
</reference>
<evidence type="ECO:0000259" key="8">
    <source>
        <dbReference type="Pfam" id="PF02687"/>
    </source>
</evidence>
<dbReference type="Pfam" id="PF02687">
    <property type="entry name" value="FtsX"/>
    <property type="match status" value="1"/>
</dbReference>
<dbReference type="RefSeq" id="WP_081145506.1">
    <property type="nucleotide sequence ID" value="NZ_LVYD01000002.1"/>
</dbReference>
<evidence type="ECO:0000256" key="2">
    <source>
        <dbReference type="ARBA" id="ARBA00005236"/>
    </source>
</evidence>
<keyword evidence="4 7" id="KW-0812">Transmembrane</keyword>
<feature type="transmembrane region" description="Helical" evidence="7">
    <location>
        <begin position="18"/>
        <end position="38"/>
    </location>
</feature>
<dbReference type="InterPro" id="IPR025857">
    <property type="entry name" value="MacB_PCD"/>
</dbReference>
<feature type="domain" description="ABC3 transporter permease C-terminal" evidence="8">
    <location>
        <begin position="267"/>
        <end position="398"/>
    </location>
</feature>
<evidence type="ECO:0000256" key="3">
    <source>
        <dbReference type="ARBA" id="ARBA00022475"/>
    </source>
</evidence>
<keyword evidence="6 7" id="KW-0472">Membrane</keyword>
<dbReference type="OrthoDB" id="1451596at2"/>
<comment type="similarity">
    <text evidence="2">Belongs to the ABC-4 integral membrane protein family. LolC/E subfamily.</text>
</comment>
<organism evidence="10 11">
    <name type="scientific">Niastella vici</name>
    <dbReference type="NCBI Taxonomy" id="1703345"/>
    <lineage>
        <taxon>Bacteria</taxon>
        <taxon>Pseudomonadati</taxon>
        <taxon>Bacteroidota</taxon>
        <taxon>Chitinophagia</taxon>
        <taxon>Chitinophagales</taxon>
        <taxon>Chitinophagaceae</taxon>
        <taxon>Niastella</taxon>
    </lineage>
</organism>
<dbReference type="PANTHER" id="PTHR30489">
    <property type="entry name" value="LIPOPROTEIN-RELEASING SYSTEM TRANSMEMBRANE PROTEIN LOLE"/>
    <property type="match status" value="1"/>
</dbReference>